<feature type="transmembrane region" description="Helical" evidence="1">
    <location>
        <begin position="29"/>
        <end position="49"/>
    </location>
</feature>
<keyword evidence="1" id="KW-0472">Membrane</keyword>
<dbReference type="AlphaFoldDB" id="A0A1D9LD19"/>
<reference evidence="3 4" key="1">
    <citation type="submission" date="2016-10" db="EMBL/GenBank/DDBJ databases">
        <title>Chromobacterium muskegensis sp. nov., an insecticidal bacterium isolated from Sphagnum bogs.</title>
        <authorList>
            <person name="Sparks M.E."/>
            <person name="Blackburn M.B."/>
            <person name="Gundersen-Rindal D.E."/>
            <person name="Mitchell A."/>
            <person name="Farrar R."/>
            <person name="Kuhar D."/>
        </authorList>
    </citation>
    <scope>NUCLEOTIDE SEQUENCE [LARGE SCALE GENOMIC DNA]</scope>
    <source>
        <strain evidence="3 4">21-1</strain>
    </source>
</reference>
<evidence type="ECO:0000313" key="4">
    <source>
        <dbReference type="Proteomes" id="UP000178776"/>
    </source>
</evidence>
<dbReference type="EMBL" id="CP017707">
    <property type="protein sequence ID" value="AOZ49074.1"/>
    <property type="molecule type" value="Genomic_DNA"/>
</dbReference>
<accession>A0A1D9LD19</accession>
<dbReference type="Gene3D" id="3.30.530.20">
    <property type="match status" value="1"/>
</dbReference>
<name>A0A1D9LD19_9NEIS</name>
<organism evidence="3 4">
    <name type="scientific">Chromobacterium vaccinii</name>
    <dbReference type="NCBI Taxonomy" id="1108595"/>
    <lineage>
        <taxon>Bacteria</taxon>
        <taxon>Pseudomonadati</taxon>
        <taxon>Pseudomonadota</taxon>
        <taxon>Betaproteobacteria</taxon>
        <taxon>Neisseriales</taxon>
        <taxon>Chromobacteriaceae</taxon>
        <taxon>Chromobacterium</taxon>
    </lineage>
</organism>
<sequence length="259" mass="29369">MSKLENTLPPAAMPAPAKRRSRLRRLGKALIYAVPALALLSVLGNWLWMLSGSNRWELQSDADGVQVYTMKTPGSSALRVRGITTMKQFSLSNHIAPFLDESIQNNCAEWVQGCLGYRIVQPWDPRSGSIVTLWSVELFPPFTPREMLLLGQLRQDPATGVVTLENIAAPNKLPPNENRVRLEHMHNVFRYTPQQDGAVKVEVLYDMDMGGGFPQWAQNLMAPMVVRQMLTKDIPRQLNQEKYRKARFDFLSDRTLAKH</sequence>
<dbReference type="Proteomes" id="UP000178776">
    <property type="component" value="Chromosome"/>
</dbReference>
<dbReference type="PROSITE" id="PS50848">
    <property type="entry name" value="START"/>
    <property type="match status" value="1"/>
</dbReference>
<dbReference type="Pfam" id="PF01852">
    <property type="entry name" value="START"/>
    <property type="match status" value="1"/>
</dbReference>
<proteinExistence type="predicted"/>
<evidence type="ECO:0000259" key="2">
    <source>
        <dbReference type="PROSITE" id="PS50848"/>
    </source>
</evidence>
<dbReference type="InterPro" id="IPR002913">
    <property type="entry name" value="START_lipid-bd_dom"/>
</dbReference>
<protein>
    <recommendedName>
        <fullName evidence="2">START domain-containing protein</fullName>
    </recommendedName>
</protein>
<dbReference type="KEGG" id="cvc:BKX93_03010"/>
<gene>
    <name evidence="3" type="ORF">BKX93_03010</name>
</gene>
<evidence type="ECO:0000313" key="3">
    <source>
        <dbReference type="EMBL" id="AOZ49074.1"/>
    </source>
</evidence>
<dbReference type="GeneID" id="68840180"/>
<dbReference type="SUPFAM" id="SSF55961">
    <property type="entry name" value="Bet v1-like"/>
    <property type="match status" value="1"/>
</dbReference>
<keyword evidence="1" id="KW-0812">Transmembrane</keyword>
<dbReference type="InterPro" id="IPR023393">
    <property type="entry name" value="START-like_dom_sf"/>
</dbReference>
<feature type="domain" description="START" evidence="2">
    <location>
        <begin position="48"/>
        <end position="216"/>
    </location>
</feature>
<dbReference type="STRING" id="1108595.BKX93_03010"/>
<keyword evidence="1" id="KW-1133">Transmembrane helix</keyword>
<evidence type="ECO:0000256" key="1">
    <source>
        <dbReference type="SAM" id="Phobius"/>
    </source>
</evidence>
<dbReference type="RefSeq" id="WP_070978682.1">
    <property type="nucleotide sequence ID" value="NZ_CP017707.1"/>
</dbReference>
<dbReference type="GO" id="GO:0008289">
    <property type="term" value="F:lipid binding"/>
    <property type="evidence" value="ECO:0007669"/>
    <property type="project" value="InterPro"/>
</dbReference>